<dbReference type="GO" id="GO:0005576">
    <property type="term" value="C:extracellular region"/>
    <property type="evidence" value="ECO:0007669"/>
    <property type="project" value="UniProtKB-SubCell"/>
</dbReference>
<dbReference type="SUPFAM" id="SSF82895">
    <property type="entry name" value="TSP-1 type 1 repeat"/>
    <property type="match status" value="1"/>
</dbReference>
<feature type="transmembrane region" description="Helical" evidence="5">
    <location>
        <begin position="40"/>
        <end position="61"/>
    </location>
</feature>
<dbReference type="PANTHER" id="PTHR10239:SF29">
    <property type="entry name" value="AMOP DOMAIN-CONTAINING PROTEIN"/>
    <property type="match status" value="1"/>
</dbReference>
<keyword evidence="5" id="KW-1133">Transmembrane helix</keyword>
<keyword evidence="5" id="KW-0472">Membrane</keyword>
<dbReference type="AlphaFoldDB" id="A0A8C3SXR5"/>
<keyword evidence="2" id="KW-0964">Secreted</keyword>
<dbReference type="InterPro" id="IPR043838">
    <property type="entry name" value="AGRB_N"/>
</dbReference>
<dbReference type="InterPro" id="IPR036383">
    <property type="entry name" value="TSP1_rpt_sf"/>
</dbReference>
<organism evidence="8 9">
    <name type="scientific">Chelydra serpentina</name>
    <name type="common">Snapping turtle</name>
    <name type="synonym">Testudo serpentina</name>
    <dbReference type="NCBI Taxonomy" id="8475"/>
    <lineage>
        <taxon>Eukaryota</taxon>
        <taxon>Metazoa</taxon>
        <taxon>Chordata</taxon>
        <taxon>Craniata</taxon>
        <taxon>Vertebrata</taxon>
        <taxon>Euteleostomi</taxon>
        <taxon>Archelosauria</taxon>
        <taxon>Testudinata</taxon>
        <taxon>Testudines</taxon>
        <taxon>Cryptodira</taxon>
        <taxon>Durocryptodira</taxon>
        <taxon>Americhelydia</taxon>
        <taxon>Chelydroidea</taxon>
        <taxon>Chelydridae</taxon>
        <taxon>Chelydra</taxon>
    </lineage>
</organism>
<dbReference type="Ensembl" id="ENSCSRT00000020791.1">
    <property type="protein sequence ID" value="ENSCSRP00000019898.1"/>
    <property type="gene ID" value="ENSCSRG00000015161.1"/>
</dbReference>
<evidence type="ECO:0000256" key="1">
    <source>
        <dbReference type="ARBA" id="ARBA00004613"/>
    </source>
</evidence>
<evidence type="ECO:0000256" key="3">
    <source>
        <dbReference type="ARBA" id="ARBA00022729"/>
    </source>
</evidence>
<protein>
    <recommendedName>
        <fullName evidence="7">Adhesion G protein-coupled receptor B N-terminal domain-containing protein</fullName>
    </recommendedName>
</protein>
<proteinExistence type="predicted"/>
<keyword evidence="4" id="KW-1015">Disulfide bond</keyword>
<evidence type="ECO:0000259" key="7">
    <source>
        <dbReference type="Pfam" id="PF19188"/>
    </source>
</evidence>
<evidence type="ECO:0000256" key="4">
    <source>
        <dbReference type="ARBA" id="ARBA00023157"/>
    </source>
</evidence>
<dbReference type="Pfam" id="PF19188">
    <property type="entry name" value="AGRB_N"/>
    <property type="match status" value="1"/>
</dbReference>
<dbReference type="InterPro" id="IPR051867">
    <property type="entry name" value="Angio_Inhib/Adhesion_GPCR"/>
</dbReference>
<evidence type="ECO:0000256" key="5">
    <source>
        <dbReference type="SAM" id="Phobius"/>
    </source>
</evidence>
<sequence length="320" mass="35103">MRSIGFALNLLLISPLFVVWTVVALDLGQTPCTTLVQGKFFGYFSSFAVFPLNSSLCSWIIQNPDPRRYTLYMKVLKPTGTCEHQPIRTYQFDSFLESTRTYLGMESFDDVLKLCDSSTRYSFLQSNKQFLQMRQTVSPAEGGHVRRKPTKAQERDFSVEYLVVGNRSPSKAACQMLCQWLDTCLATSSSSHPCGIMQTPCSCAGGEVLDQPSEMSGLPKKKEDCFKDGIYLENCMSTDGAFSGFCSGGWNAWSAWGGCTRDCGGGLQTRTRTCHSHCPGTTANGSCRGGACGRGSLQSCLAVPPRRSQRRDIPLLLGAA</sequence>
<keyword evidence="3 6" id="KW-0732">Signal</keyword>
<feature type="domain" description="Adhesion G protein-coupled receptor B N-terminal" evidence="7">
    <location>
        <begin position="31"/>
        <end position="206"/>
    </location>
</feature>
<dbReference type="Proteomes" id="UP000694403">
    <property type="component" value="Unplaced"/>
</dbReference>
<feature type="chain" id="PRO_5034397868" description="Adhesion G protein-coupled receptor B N-terminal domain-containing protein" evidence="6">
    <location>
        <begin position="25"/>
        <end position="320"/>
    </location>
</feature>
<dbReference type="PROSITE" id="PS50092">
    <property type="entry name" value="TSP1"/>
    <property type="match status" value="1"/>
</dbReference>
<dbReference type="Gene3D" id="2.20.100.10">
    <property type="entry name" value="Thrombospondin type-1 (TSP1) repeat"/>
    <property type="match status" value="1"/>
</dbReference>
<reference evidence="8" key="1">
    <citation type="submission" date="2025-08" db="UniProtKB">
        <authorList>
            <consortium name="Ensembl"/>
        </authorList>
    </citation>
    <scope>IDENTIFICATION</scope>
</reference>
<dbReference type="GO" id="GO:0005886">
    <property type="term" value="C:plasma membrane"/>
    <property type="evidence" value="ECO:0007669"/>
    <property type="project" value="InterPro"/>
</dbReference>
<feature type="signal peptide" evidence="6">
    <location>
        <begin position="1"/>
        <end position="24"/>
    </location>
</feature>
<dbReference type="PANTHER" id="PTHR10239">
    <property type="entry name" value="ISTHMIN-2"/>
    <property type="match status" value="1"/>
</dbReference>
<evidence type="ECO:0000313" key="8">
    <source>
        <dbReference type="Ensembl" id="ENSCSRP00000019898.1"/>
    </source>
</evidence>
<accession>A0A8C3SXR5</accession>
<comment type="subcellular location">
    <subcellularLocation>
        <location evidence="1">Secreted</location>
    </subcellularLocation>
</comment>
<keyword evidence="5" id="KW-0812">Transmembrane</keyword>
<dbReference type="SMART" id="SM00209">
    <property type="entry name" value="TSP1"/>
    <property type="match status" value="1"/>
</dbReference>
<evidence type="ECO:0000313" key="9">
    <source>
        <dbReference type="Proteomes" id="UP000694403"/>
    </source>
</evidence>
<evidence type="ECO:0000256" key="6">
    <source>
        <dbReference type="SAM" id="SignalP"/>
    </source>
</evidence>
<dbReference type="InterPro" id="IPR000884">
    <property type="entry name" value="TSP1_rpt"/>
</dbReference>
<keyword evidence="9" id="KW-1185">Reference proteome</keyword>
<name>A0A8C3SXR5_CHESE</name>
<reference evidence="8" key="2">
    <citation type="submission" date="2025-09" db="UniProtKB">
        <authorList>
            <consortium name="Ensembl"/>
        </authorList>
    </citation>
    <scope>IDENTIFICATION</scope>
</reference>
<dbReference type="GO" id="GO:0004930">
    <property type="term" value="F:G protein-coupled receptor activity"/>
    <property type="evidence" value="ECO:0007669"/>
    <property type="project" value="InterPro"/>
</dbReference>
<evidence type="ECO:0000256" key="2">
    <source>
        <dbReference type="ARBA" id="ARBA00022525"/>
    </source>
</evidence>